<organism evidence="16 17">
    <name type="scientific">Cephalotus follicularis</name>
    <name type="common">Albany pitcher plant</name>
    <dbReference type="NCBI Taxonomy" id="3775"/>
    <lineage>
        <taxon>Eukaryota</taxon>
        <taxon>Viridiplantae</taxon>
        <taxon>Streptophyta</taxon>
        <taxon>Embryophyta</taxon>
        <taxon>Tracheophyta</taxon>
        <taxon>Spermatophyta</taxon>
        <taxon>Magnoliopsida</taxon>
        <taxon>eudicotyledons</taxon>
        <taxon>Gunneridae</taxon>
        <taxon>Pentapetalae</taxon>
        <taxon>rosids</taxon>
        <taxon>fabids</taxon>
        <taxon>Oxalidales</taxon>
        <taxon>Cephalotaceae</taxon>
        <taxon>Cephalotus</taxon>
    </lineage>
</organism>
<evidence type="ECO:0000259" key="13">
    <source>
        <dbReference type="Pfam" id="PF02225"/>
    </source>
</evidence>
<evidence type="ECO:0000256" key="5">
    <source>
        <dbReference type="ARBA" id="ARBA00022525"/>
    </source>
</evidence>
<keyword evidence="4" id="KW-0052">Apoplast</keyword>
<dbReference type="InterPro" id="IPR023828">
    <property type="entry name" value="Peptidase_S8_Ser-AS"/>
</dbReference>
<comment type="subcellular location">
    <subcellularLocation>
        <location evidence="2">Secreted</location>
        <location evidence="2">Extracellular space</location>
        <location evidence="2">Apoplast</location>
    </subcellularLocation>
</comment>
<keyword evidence="17" id="KW-1185">Reference proteome</keyword>
<dbReference type="GO" id="GO:0048046">
    <property type="term" value="C:apoplast"/>
    <property type="evidence" value="ECO:0007669"/>
    <property type="project" value="UniProtKB-SubCell"/>
</dbReference>
<dbReference type="InterPro" id="IPR010259">
    <property type="entry name" value="S8pro/Inhibitor_I9"/>
</dbReference>
<comment type="similarity">
    <text evidence="3 11">Belongs to the peptidase S8 family.</text>
</comment>
<dbReference type="FunFam" id="3.40.50.200:FF:000006">
    <property type="entry name" value="Subtilisin-like protease SBT1.5"/>
    <property type="match status" value="1"/>
</dbReference>
<dbReference type="Gene3D" id="3.40.50.200">
    <property type="entry name" value="Peptidase S8/S53 domain"/>
    <property type="match status" value="1"/>
</dbReference>
<dbReference type="Pfam" id="PF17766">
    <property type="entry name" value="fn3_6"/>
    <property type="match status" value="1"/>
</dbReference>
<dbReference type="InterPro" id="IPR003137">
    <property type="entry name" value="PA_domain"/>
</dbReference>
<dbReference type="FunCoup" id="A0A1Q3CQ61">
    <property type="interactions" value="38"/>
</dbReference>
<proteinExistence type="inferred from homology"/>
<dbReference type="PRINTS" id="PR00723">
    <property type="entry name" value="SUBTILISIN"/>
</dbReference>
<dbReference type="InterPro" id="IPR034197">
    <property type="entry name" value="Peptidases_S8_3"/>
</dbReference>
<dbReference type="GO" id="GO:0004252">
    <property type="term" value="F:serine-type endopeptidase activity"/>
    <property type="evidence" value="ECO:0007669"/>
    <property type="project" value="UniProtKB-UniRule"/>
</dbReference>
<keyword evidence="7" id="KW-0732">Signal</keyword>
<dbReference type="Gene3D" id="2.60.40.2310">
    <property type="match status" value="1"/>
</dbReference>
<dbReference type="InterPro" id="IPR041469">
    <property type="entry name" value="Subtilisin-like_FN3"/>
</dbReference>
<keyword evidence="6 11" id="KW-0645">Protease</keyword>
<evidence type="ECO:0000256" key="9">
    <source>
        <dbReference type="ARBA" id="ARBA00022825"/>
    </source>
</evidence>
<dbReference type="PROSITE" id="PS51892">
    <property type="entry name" value="SUBTILASE"/>
    <property type="match status" value="1"/>
</dbReference>
<dbReference type="OrthoDB" id="206201at2759"/>
<feature type="domain" description="Inhibitor I9" evidence="14">
    <location>
        <begin position="1"/>
        <end position="78"/>
    </location>
</feature>
<dbReference type="InterPro" id="IPR015500">
    <property type="entry name" value="Peptidase_S8_subtilisin-rel"/>
</dbReference>
<dbReference type="InterPro" id="IPR045051">
    <property type="entry name" value="SBT"/>
</dbReference>
<dbReference type="FunFam" id="3.50.30.30:FF:000005">
    <property type="entry name" value="subtilisin-like protease SBT1.5"/>
    <property type="match status" value="1"/>
</dbReference>
<feature type="domain" description="PA" evidence="13">
    <location>
        <begin position="378"/>
        <end position="452"/>
    </location>
</feature>
<dbReference type="GO" id="GO:0009609">
    <property type="term" value="P:response to symbiotic bacterium"/>
    <property type="evidence" value="ECO:0007669"/>
    <property type="project" value="UniProtKB-ARBA"/>
</dbReference>
<reference evidence="17" key="1">
    <citation type="submission" date="2016-04" db="EMBL/GenBank/DDBJ databases">
        <title>Cephalotus genome sequencing.</title>
        <authorList>
            <person name="Fukushima K."/>
            <person name="Hasebe M."/>
            <person name="Fang X."/>
        </authorList>
    </citation>
    <scope>NUCLEOTIDE SEQUENCE [LARGE SCALE GENOMIC DNA]</scope>
    <source>
        <strain evidence="17">cv. St1</strain>
    </source>
</reference>
<evidence type="ECO:0000259" key="12">
    <source>
        <dbReference type="Pfam" id="PF00082"/>
    </source>
</evidence>
<evidence type="ECO:0000259" key="14">
    <source>
        <dbReference type="Pfam" id="PF05922"/>
    </source>
</evidence>
<dbReference type="Gene3D" id="3.30.70.80">
    <property type="entry name" value="Peptidase S8 propeptide/proteinase inhibitor I9"/>
    <property type="match status" value="1"/>
</dbReference>
<evidence type="ECO:0000256" key="10">
    <source>
        <dbReference type="PIRSR" id="PIRSR615500-1"/>
    </source>
</evidence>
<keyword evidence="9 11" id="KW-0720">Serine protease</keyword>
<protein>
    <submittedName>
        <fullName evidence="16">Peptidase_S8 domain-containing protein/PA domain-containing protein/Inhibitor_I9 domain-containing protein</fullName>
    </submittedName>
</protein>
<evidence type="ECO:0000256" key="7">
    <source>
        <dbReference type="ARBA" id="ARBA00022729"/>
    </source>
</evidence>
<dbReference type="STRING" id="3775.A0A1Q3CQ61"/>
<dbReference type="Proteomes" id="UP000187406">
    <property type="component" value="Unassembled WGS sequence"/>
</dbReference>
<evidence type="ECO:0000256" key="4">
    <source>
        <dbReference type="ARBA" id="ARBA00022523"/>
    </source>
</evidence>
<keyword evidence="8 11" id="KW-0378">Hydrolase</keyword>
<dbReference type="EMBL" id="BDDD01002578">
    <property type="protein sequence ID" value="GAV82231.1"/>
    <property type="molecule type" value="Genomic_DNA"/>
</dbReference>
<dbReference type="AlphaFoldDB" id="A0A1Q3CQ61"/>
<dbReference type="InParanoid" id="A0A1Q3CQ61"/>
<name>A0A1Q3CQ61_CEPFO</name>
<evidence type="ECO:0000256" key="3">
    <source>
        <dbReference type="ARBA" id="ARBA00011073"/>
    </source>
</evidence>
<dbReference type="GO" id="GO:0006508">
    <property type="term" value="P:proteolysis"/>
    <property type="evidence" value="ECO:0007669"/>
    <property type="project" value="UniProtKB-KW"/>
</dbReference>
<sequence>HIVYFGEHKGDKALDEIEDIHHSYLLSVKKNEEDARASLLYSYKHSINGFAAMLTLDEASKLSDLEEVVSVYKSYPRKYSLQTTRSWGFVGMDAEYNDYLDMGKDILKKAKYGKEVIVGVLDSGVWPESKSFSDEGMEPIPKSWGGSCEAGLGFNSSHCNKKLIGARYYIKGFEHYFGALNSTEDDRSPRDMDGHGTHTASTAVGRRVAHATAFGGYGGGTASGGAPLARLAIYKACWAMPNVSKIEGNICFDEDMLAGIDDAIRDGVDILSISIGTAKPVPYTEDSIAIGALHALKKNIVVACAAGNSGPAPSTLSNPAPWIITVGASSVDRMFYGPLVLGNGMKINGQSVTPYNMDKMHPLVYAADVTVPDVPMNLSENCSPGSLDPEMVKGKVVLCIRGTTIRVEMGQEVKRAGGFGMILGNNPSNWNEMPVDPHYLPATAVIYDDTEKILNYIKSTKNPTARIQRARTVLNYKPAPCMTNFTSRGPNVVDPNILKPDVTAPGMNILAAWSGGSSPTKLPNDHRVVKFNFDSGTSMATPHVAAAAALLKAIHPNWRSAAIRSALMTTAGVRNNMGEPLTDSSGNIATPFQYGSGHFRPVKATDPGLIYDASYKDYLLYLCSVNVTNVDPTFKCPQKPPPAVNLNYPSIAISKFNGSVTVPRTVTNVGISSSVYFFSAKPPVGLHVQASPSILFFDHVGQKKSFTITVTGDGNAARLINGDYAFGWYDWSDGPYHLIRSPISISLA</sequence>
<evidence type="ECO:0000256" key="11">
    <source>
        <dbReference type="PROSITE-ProRule" id="PRU01240"/>
    </source>
</evidence>
<accession>A0A1Q3CQ61</accession>
<feature type="active site" description="Charge relay system" evidence="10 11">
    <location>
        <position position="195"/>
    </location>
</feature>
<dbReference type="Pfam" id="PF05922">
    <property type="entry name" value="Inhibitor_I9"/>
    <property type="match status" value="1"/>
</dbReference>
<dbReference type="InterPro" id="IPR036852">
    <property type="entry name" value="Peptidase_S8/S53_dom_sf"/>
</dbReference>
<dbReference type="GO" id="GO:0009610">
    <property type="term" value="P:response to symbiotic fungus"/>
    <property type="evidence" value="ECO:0007669"/>
    <property type="project" value="UniProtKB-ARBA"/>
</dbReference>
<comment type="function">
    <text evidence="1">Required for arbuscular mycorrhiza (AM) development during AM symbiosis with AM fungi (e.g. Glomeromycota intraradices).</text>
</comment>
<dbReference type="SUPFAM" id="SSF52743">
    <property type="entry name" value="Subtilisin-like"/>
    <property type="match status" value="1"/>
</dbReference>
<evidence type="ECO:0000256" key="1">
    <source>
        <dbReference type="ARBA" id="ARBA00002076"/>
    </source>
</evidence>
<keyword evidence="5" id="KW-0964">Secreted</keyword>
<evidence type="ECO:0000256" key="2">
    <source>
        <dbReference type="ARBA" id="ARBA00004271"/>
    </source>
</evidence>
<feature type="domain" description="Subtilisin-like protease fibronectin type-III" evidence="15">
    <location>
        <begin position="645"/>
        <end position="745"/>
    </location>
</feature>
<dbReference type="Pfam" id="PF00082">
    <property type="entry name" value="Peptidase_S8"/>
    <property type="match status" value="1"/>
</dbReference>
<evidence type="ECO:0000256" key="8">
    <source>
        <dbReference type="ARBA" id="ARBA00022801"/>
    </source>
</evidence>
<dbReference type="CDD" id="cd02120">
    <property type="entry name" value="PA_subtilisin_like"/>
    <property type="match status" value="1"/>
</dbReference>
<dbReference type="PROSITE" id="PS00138">
    <property type="entry name" value="SUBTILASE_SER"/>
    <property type="match status" value="1"/>
</dbReference>
<evidence type="ECO:0000313" key="16">
    <source>
        <dbReference type="EMBL" id="GAV82231.1"/>
    </source>
</evidence>
<gene>
    <name evidence="16" type="ORF">CFOL_v3_25683</name>
</gene>
<dbReference type="PANTHER" id="PTHR10795">
    <property type="entry name" value="PROPROTEIN CONVERTASE SUBTILISIN/KEXIN"/>
    <property type="match status" value="1"/>
</dbReference>
<feature type="non-terminal residue" evidence="16">
    <location>
        <position position="1"/>
    </location>
</feature>
<dbReference type="Pfam" id="PF02225">
    <property type="entry name" value="PA"/>
    <property type="match status" value="1"/>
</dbReference>
<evidence type="ECO:0000256" key="6">
    <source>
        <dbReference type="ARBA" id="ARBA00022670"/>
    </source>
</evidence>
<feature type="domain" description="Peptidase S8/S53" evidence="12">
    <location>
        <begin position="113"/>
        <end position="597"/>
    </location>
</feature>
<feature type="active site" description="Charge relay system" evidence="10 11">
    <location>
        <position position="122"/>
    </location>
</feature>
<comment type="caution">
    <text evidence="16">The sequence shown here is derived from an EMBL/GenBank/DDBJ whole genome shotgun (WGS) entry which is preliminary data.</text>
</comment>
<dbReference type="InterPro" id="IPR037045">
    <property type="entry name" value="S8pro/Inhibitor_I9_sf"/>
</dbReference>
<evidence type="ECO:0000259" key="15">
    <source>
        <dbReference type="Pfam" id="PF17766"/>
    </source>
</evidence>
<feature type="active site" description="Charge relay system" evidence="10 11">
    <location>
        <position position="538"/>
    </location>
</feature>
<dbReference type="Gene3D" id="3.50.30.30">
    <property type="match status" value="1"/>
</dbReference>
<evidence type="ECO:0000313" key="17">
    <source>
        <dbReference type="Proteomes" id="UP000187406"/>
    </source>
</evidence>
<dbReference type="InterPro" id="IPR000209">
    <property type="entry name" value="Peptidase_S8/S53_dom"/>
</dbReference>
<dbReference type="CDD" id="cd04852">
    <property type="entry name" value="Peptidases_S8_3"/>
    <property type="match status" value="1"/>
</dbReference>